<reference evidence="2 3" key="1">
    <citation type="submission" date="2014-06" db="EMBL/GenBank/DDBJ databases">
        <authorList>
            <person name="Ngugi D.K."/>
            <person name="Blom J."/>
            <person name="Alam I."/>
            <person name="Rashid M."/>
            <person name="Baalawi W."/>
            <person name="Zhang G."/>
            <person name="Hikmawan T."/>
            <person name="Guan Y."/>
            <person name="Antunes A."/>
            <person name="Siam R."/>
            <person name="El-Dorry H."/>
            <person name="Bajic V."/>
            <person name="Stingl U."/>
        </authorList>
    </citation>
    <scope>NUCLEOTIDE SEQUENCE [LARGE SCALE GENOMIC DNA]</scope>
    <source>
        <strain evidence="2">SCGC AAA799-P11</strain>
    </source>
</reference>
<feature type="transmembrane region" description="Helical" evidence="1">
    <location>
        <begin position="77"/>
        <end position="97"/>
    </location>
</feature>
<keyword evidence="3" id="KW-1185">Reference proteome</keyword>
<dbReference type="Proteomes" id="UP000029387">
    <property type="component" value="Unassembled WGS sequence"/>
</dbReference>
<name>A0A087RY43_9ARCH</name>
<feature type="transmembrane region" description="Helical" evidence="1">
    <location>
        <begin position="170"/>
        <end position="190"/>
    </location>
</feature>
<organism evidence="2 3">
    <name type="scientific">Marine Group I thaumarchaeote SCGC AAA799-P11</name>
    <dbReference type="NCBI Taxonomy" id="1502295"/>
    <lineage>
        <taxon>Archaea</taxon>
        <taxon>Nitrososphaerota</taxon>
        <taxon>Marine Group I</taxon>
    </lineage>
</organism>
<keyword evidence="1" id="KW-0472">Membrane</keyword>
<keyword evidence="1" id="KW-1133">Transmembrane helix</keyword>
<protein>
    <submittedName>
        <fullName evidence="2">Uncharacterized protein</fullName>
    </submittedName>
</protein>
<evidence type="ECO:0000313" key="2">
    <source>
        <dbReference type="EMBL" id="KFM18397.1"/>
    </source>
</evidence>
<sequence>MRGIFESLIVFGIMTGLLLPARLLFVEFISDDWLGSFGVITAISLSIIILAKKKKLGIFGPMLERQIYKFQKGKRGIAVFGESVFLLLVLGTMIVAIDQGSSIHSEYMLQNSQNMSMIDSPEQVLEMTNEMTPTDWIVGFLLAPSALLTEFPKMSAAIASIDQSLDGWLMHFYTVGFVEYLELLGILIFYRVSFKRKISSATNQLYAKAAI</sequence>
<evidence type="ECO:0000313" key="3">
    <source>
        <dbReference type="Proteomes" id="UP000029387"/>
    </source>
</evidence>
<dbReference type="PATRIC" id="fig|1502295.3.peg.1071"/>
<feature type="transmembrane region" description="Helical" evidence="1">
    <location>
        <begin position="33"/>
        <end position="51"/>
    </location>
</feature>
<dbReference type="AlphaFoldDB" id="A0A087RY43"/>
<gene>
    <name evidence="2" type="ORF">AAA799P11_01110</name>
</gene>
<comment type="caution">
    <text evidence="2">The sequence shown here is derived from an EMBL/GenBank/DDBJ whole genome shotgun (WGS) entry which is preliminary data.</text>
</comment>
<accession>A0A087RY43</accession>
<keyword evidence="1" id="KW-0812">Transmembrane</keyword>
<dbReference type="EMBL" id="JOSZ01000018">
    <property type="protein sequence ID" value="KFM18397.1"/>
    <property type="molecule type" value="Genomic_DNA"/>
</dbReference>
<proteinExistence type="predicted"/>
<evidence type="ECO:0000256" key="1">
    <source>
        <dbReference type="SAM" id="Phobius"/>
    </source>
</evidence>